<gene>
    <name evidence="7" type="ORF">I6H47_06420</name>
</gene>
<evidence type="ECO:0000256" key="2">
    <source>
        <dbReference type="ARBA" id="ARBA00023015"/>
    </source>
</evidence>
<reference evidence="7 8" key="1">
    <citation type="submission" date="2020-12" db="EMBL/GenBank/DDBJ databases">
        <title>FDA dAtabase for Regulatory Grade micrObial Sequences (FDA-ARGOS): Supporting development and validation of Infectious Disease Dx tests.</title>
        <authorList>
            <person name="Sproer C."/>
            <person name="Gronow S."/>
            <person name="Severitt S."/>
            <person name="Schroder I."/>
            <person name="Tallon L."/>
            <person name="Sadzewicz L."/>
            <person name="Zhao X."/>
            <person name="Boylan J."/>
            <person name="Ott S."/>
            <person name="Bowen H."/>
            <person name="Vavikolanu K."/>
            <person name="Mehta A."/>
            <person name="Aluvathingal J."/>
            <person name="Nadendla S."/>
            <person name="Lowell S."/>
            <person name="Myers T."/>
            <person name="Yan Y."/>
            <person name="Sichtig H."/>
        </authorList>
    </citation>
    <scope>NUCLEOTIDE SEQUENCE [LARGE SCALE GENOMIC DNA]</scope>
    <source>
        <strain evidence="7 8">FDAARGOS_990</strain>
    </source>
</reference>
<evidence type="ECO:0000313" key="8">
    <source>
        <dbReference type="Proteomes" id="UP000595374"/>
    </source>
</evidence>
<organism evidence="7 8">
    <name type="scientific">Brevibacterium casei</name>
    <dbReference type="NCBI Taxonomy" id="33889"/>
    <lineage>
        <taxon>Bacteria</taxon>
        <taxon>Bacillati</taxon>
        <taxon>Actinomycetota</taxon>
        <taxon>Actinomycetes</taxon>
        <taxon>Micrococcales</taxon>
        <taxon>Brevibacteriaceae</taxon>
        <taxon>Brevibacterium</taxon>
    </lineage>
</organism>
<dbReference type="PANTHER" id="PTHR30055">
    <property type="entry name" value="HTH-TYPE TRANSCRIPTIONAL REGULATOR RUTR"/>
    <property type="match status" value="1"/>
</dbReference>
<dbReference type="Proteomes" id="UP000595374">
    <property type="component" value="Chromosome"/>
</dbReference>
<dbReference type="SUPFAM" id="SSF46689">
    <property type="entry name" value="Homeodomain-like"/>
    <property type="match status" value="1"/>
</dbReference>
<feature type="domain" description="HTH tetR-type" evidence="6">
    <location>
        <begin position="8"/>
        <end position="68"/>
    </location>
</feature>
<accession>A0A7T4DKM2</accession>
<dbReference type="InterPro" id="IPR039538">
    <property type="entry name" value="BetI_C"/>
</dbReference>
<evidence type="ECO:0000256" key="1">
    <source>
        <dbReference type="ARBA" id="ARBA00022491"/>
    </source>
</evidence>
<dbReference type="PRINTS" id="PR00455">
    <property type="entry name" value="HTHTETR"/>
</dbReference>
<dbReference type="PROSITE" id="PS50977">
    <property type="entry name" value="HTH_TETR_2"/>
    <property type="match status" value="1"/>
</dbReference>
<keyword evidence="2" id="KW-0805">Transcription regulation</keyword>
<evidence type="ECO:0000256" key="5">
    <source>
        <dbReference type="PROSITE-ProRule" id="PRU00335"/>
    </source>
</evidence>
<dbReference type="AlphaFoldDB" id="A0A7T4DKM2"/>
<dbReference type="Pfam" id="PF00440">
    <property type="entry name" value="TetR_N"/>
    <property type="match status" value="1"/>
</dbReference>
<dbReference type="InterPro" id="IPR036271">
    <property type="entry name" value="Tet_transcr_reg_TetR-rel_C_sf"/>
</dbReference>
<protein>
    <submittedName>
        <fullName evidence="7">TetR family transcriptional regulator C-terminal domain-containing protein</fullName>
    </submittedName>
</protein>
<dbReference type="GO" id="GO:0000976">
    <property type="term" value="F:transcription cis-regulatory region binding"/>
    <property type="evidence" value="ECO:0007669"/>
    <property type="project" value="TreeGrafter"/>
</dbReference>
<evidence type="ECO:0000256" key="3">
    <source>
        <dbReference type="ARBA" id="ARBA00023125"/>
    </source>
</evidence>
<dbReference type="InterPro" id="IPR001647">
    <property type="entry name" value="HTH_TetR"/>
</dbReference>
<dbReference type="SUPFAM" id="SSF48498">
    <property type="entry name" value="Tetracyclin repressor-like, C-terminal domain"/>
    <property type="match status" value="1"/>
</dbReference>
<dbReference type="PANTHER" id="PTHR30055:SF234">
    <property type="entry name" value="HTH-TYPE TRANSCRIPTIONAL REGULATOR BETI"/>
    <property type="match status" value="1"/>
</dbReference>
<keyword evidence="1" id="KW-0678">Repressor</keyword>
<dbReference type="EMBL" id="CP065989">
    <property type="protein sequence ID" value="QQB15561.1"/>
    <property type="molecule type" value="Genomic_DNA"/>
</dbReference>
<dbReference type="Gene3D" id="1.10.357.10">
    <property type="entry name" value="Tetracycline Repressor, domain 2"/>
    <property type="match status" value="1"/>
</dbReference>
<feature type="DNA-binding region" description="H-T-H motif" evidence="5">
    <location>
        <begin position="31"/>
        <end position="50"/>
    </location>
</feature>
<dbReference type="RefSeq" id="WP_198500544.1">
    <property type="nucleotide sequence ID" value="NZ_CP065989.1"/>
</dbReference>
<evidence type="ECO:0000256" key="4">
    <source>
        <dbReference type="ARBA" id="ARBA00023163"/>
    </source>
</evidence>
<sequence length="219" mass="23990">MPKIVDYAQRRRDIVDATMRIIARQGLPGATMRDIAAEAGFANGVVKSYFGSKADLLAATYVDVYEATNRRVVIATAGRSGLTALHAFAAEVVPLTPELRDEARVVLSFLAEVAQDPVRAREVRATMARWREWIRGWLAEAAAAGEISAEVSIDVETDILLTYLYGAQTTSILGGESFDFEGFRTQLSYLIARLDTRHVGTRHLATGTRESKETAQAGR</sequence>
<dbReference type="GO" id="GO:0003700">
    <property type="term" value="F:DNA-binding transcription factor activity"/>
    <property type="evidence" value="ECO:0007669"/>
    <property type="project" value="TreeGrafter"/>
</dbReference>
<proteinExistence type="predicted"/>
<evidence type="ECO:0000313" key="7">
    <source>
        <dbReference type="EMBL" id="QQB15561.1"/>
    </source>
</evidence>
<dbReference type="InterPro" id="IPR050109">
    <property type="entry name" value="HTH-type_TetR-like_transc_reg"/>
</dbReference>
<dbReference type="InterPro" id="IPR009057">
    <property type="entry name" value="Homeodomain-like_sf"/>
</dbReference>
<keyword evidence="3 5" id="KW-0238">DNA-binding</keyword>
<keyword evidence="4" id="KW-0804">Transcription</keyword>
<dbReference type="Pfam" id="PF13977">
    <property type="entry name" value="TetR_C_6"/>
    <property type="match status" value="1"/>
</dbReference>
<evidence type="ECO:0000259" key="6">
    <source>
        <dbReference type="PROSITE" id="PS50977"/>
    </source>
</evidence>
<name>A0A7T4DKM2_9MICO</name>